<organism evidence="2 3">
    <name type="scientific">Flammeovirga yaeyamensis</name>
    <dbReference type="NCBI Taxonomy" id="367791"/>
    <lineage>
        <taxon>Bacteria</taxon>
        <taxon>Pseudomonadati</taxon>
        <taxon>Bacteroidota</taxon>
        <taxon>Cytophagia</taxon>
        <taxon>Cytophagales</taxon>
        <taxon>Flammeovirgaceae</taxon>
        <taxon>Flammeovirga</taxon>
    </lineage>
</organism>
<feature type="transmembrane region" description="Helical" evidence="1">
    <location>
        <begin position="46"/>
        <end position="68"/>
    </location>
</feature>
<evidence type="ECO:0000256" key="1">
    <source>
        <dbReference type="SAM" id="Phobius"/>
    </source>
</evidence>
<keyword evidence="3" id="KW-1185">Reference proteome</keyword>
<keyword evidence="1" id="KW-0812">Transmembrane</keyword>
<accession>A0AAX1N068</accession>
<keyword evidence="1" id="KW-1133">Transmembrane helix</keyword>
<keyword evidence="1" id="KW-0472">Membrane</keyword>
<feature type="transmembrane region" description="Helical" evidence="1">
    <location>
        <begin position="7"/>
        <end position="26"/>
    </location>
</feature>
<evidence type="ECO:0000313" key="3">
    <source>
        <dbReference type="Proteomes" id="UP000678679"/>
    </source>
</evidence>
<evidence type="ECO:0000313" key="2">
    <source>
        <dbReference type="EMBL" id="QWG00904.1"/>
    </source>
</evidence>
<proteinExistence type="predicted"/>
<sequence>MFFSKHLKLFLLIGGIVTMLASFYFINPALALSMFNKLPYDGKYLFIIRHWGVMVGVMGFMIVLSAYLPSWRKPIMIFSFIEKSGMVFLYIENSFQTETAFLNAYFIPFALTDILIVTYTIFYWKELLVDKPLMIKSILKKL</sequence>
<feature type="transmembrane region" description="Helical" evidence="1">
    <location>
        <begin position="103"/>
        <end position="124"/>
    </location>
</feature>
<dbReference type="KEGG" id="fya:KMW28_14715"/>
<reference evidence="2 3" key="1">
    <citation type="submission" date="2021-05" db="EMBL/GenBank/DDBJ databases">
        <title>Comparative genomic studies on the polysaccharide-degrading batcterial strains of the Flammeovirga genus.</title>
        <authorList>
            <person name="Zewei F."/>
            <person name="Zheng Z."/>
            <person name="Yu L."/>
            <person name="Ruyue G."/>
            <person name="Yanhong M."/>
            <person name="Yuanyuan C."/>
            <person name="Jingyan G."/>
            <person name="Wenjun H."/>
        </authorList>
    </citation>
    <scope>NUCLEOTIDE SEQUENCE [LARGE SCALE GENOMIC DNA]</scope>
    <source>
        <strain evidence="2 3">NBRC:100898</strain>
    </source>
</reference>
<gene>
    <name evidence="2" type="ORF">KMW28_14715</name>
</gene>
<protein>
    <submittedName>
        <fullName evidence="2">Uncharacterized protein</fullName>
    </submittedName>
</protein>
<dbReference type="AlphaFoldDB" id="A0AAX1N068"/>
<dbReference type="Proteomes" id="UP000678679">
    <property type="component" value="Chromosome 1"/>
</dbReference>
<name>A0AAX1N068_9BACT</name>
<dbReference type="EMBL" id="CP076132">
    <property type="protein sequence ID" value="QWG00904.1"/>
    <property type="molecule type" value="Genomic_DNA"/>
</dbReference>
<dbReference type="RefSeq" id="WP_169665219.1">
    <property type="nucleotide sequence ID" value="NZ_CP076132.1"/>
</dbReference>